<evidence type="ECO:0000256" key="1">
    <source>
        <dbReference type="SAM" id="MobiDB-lite"/>
    </source>
</evidence>
<feature type="region of interest" description="Disordered" evidence="1">
    <location>
        <begin position="698"/>
        <end position="741"/>
    </location>
</feature>
<accession>A0A5J4NB76</accession>
<feature type="region of interest" description="Disordered" evidence="1">
    <location>
        <begin position="444"/>
        <end position="475"/>
    </location>
</feature>
<sequence>HIAAFVLYLRSPTPLQSPRSARALVRQSLPRALFTDPAIVAVAGRMSKSSAASDAYAGTPLTSTPTFRPARAPSDISRASSGVVGIPASAPHLVLIASQRSRRKGRTPTKRPATFDRSSRRTRIMCRTPPTEKSVVRYSKHFSSNVRTPLNRPVVRNPKASVRCKRSTEHVRSQPKSAKEGDTLKRNRHHRYVHETPNPERSYPRWERAKLAAAEKTKNKAIIVEESPIKPMEELGSPLRRLRRANSMLTSLLYMEAKESGLNATSPSASVSQTATSLITDPVAPDTLTQDSDVRLTVGCLSVAMSRAERWRQRKLEEELSLSQFTVPPLSQTSVDSPLGKLSTPDRPKPNASSGLLCIPAGLRRHNSNLFANMVSPEQSGLKSPIRSPVGRTGTPLKNIPKPDTSPPSRLPLTATGSIASPHLHKFNRDDYVGCVQSSPQISMRSPKAVLTTPRRRTAANRQRTRHLSGCSSMRTVPASPQIFDEEAMFLGREEFLNETNTTSSVGIISPPRTLSNRSSGDGLEAEAVLASLSKRRKQISPLPSSISPPVLRLTSVSKSTVQHNSQSGLHDSDVLIPTACRLQPKPSVLRKRSQMTKLTADPVDTSTKQSNRNTVDSFPFLTKPERSPFAPLHVFVNRPSTFEAGHTFIPGEIVDSTTTVSSQSASTVVALRQHLFGGSDSNDTSSVGCDMLRANDHMSSQETPVTRSSLPGSHGTITRSSSCSRRPWDESTSADVNFSPGLRELRRSMQENVAPKTETKPNGLRVSCMPSTVRTAPIIRPRRSLFQ</sequence>
<protein>
    <submittedName>
        <fullName evidence="2">Uncharacterized protein</fullName>
    </submittedName>
</protein>
<feature type="compositionally biased region" description="Basic and acidic residues" evidence="1">
    <location>
        <begin position="166"/>
        <end position="183"/>
    </location>
</feature>
<reference evidence="2 3" key="1">
    <citation type="journal article" date="2019" name="Gigascience">
        <title>Whole-genome sequence of the oriental lung fluke Paragonimus westermani.</title>
        <authorList>
            <person name="Oey H."/>
            <person name="Zakrzewski M."/>
            <person name="Narain K."/>
            <person name="Devi K.R."/>
            <person name="Agatsuma T."/>
            <person name="Nawaratna S."/>
            <person name="Gobert G.N."/>
            <person name="Jones M.K."/>
            <person name="Ragan M.A."/>
            <person name="McManus D.P."/>
            <person name="Krause L."/>
        </authorList>
    </citation>
    <scope>NUCLEOTIDE SEQUENCE [LARGE SCALE GENOMIC DNA]</scope>
    <source>
        <strain evidence="2 3">IND2009</strain>
    </source>
</reference>
<feature type="non-terminal residue" evidence="2">
    <location>
        <position position="1"/>
    </location>
</feature>
<keyword evidence="3" id="KW-1185">Reference proteome</keyword>
<feature type="region of interest" description="Disordered" evidence="1">
    <location>
        <begin position="589"/>
        <end position="620"/>
    </location>
</feature>
<feature type="region of interest" description="Disordered" evidence="1">
    <location>
        <begin position="376"/>
        <end position="416"/>
    </location>
</feature>
<proteinExistence type="predicted"/>
<evidence type="ECO:0000313" key="2">
    <source>
        <dbReference type="EMBL" id="KAA3672775.1"/>
    </source>
</evidence>
<dbReference type="EMBL" id="QNGE01004556">
    <property type="protein sequence ID" value="KAA3672775.1"/>
    <property type="molecule type" value="Genomic_DNA"/>
</dbReference>
<feature type="region of interest" description="Disordered" evidence="1">
    <location>
        <begin position="51"/>
        <end position="74"/>
    </location>
</feature>
<evidence type="ECO:0000313" key="3">
    <source>
        <dbReference type="Proteomes" id="UP000324629"/>
    </source>
</evidence>
<gene>
    <name evidence="2" type="ORF">DEA37_0007242</name>
</gene>
<comment type="caution">
    <text evidence="2">The sequence shown here is derived from an EMBL/GenBank/DDBJ whole genome shotgun (WGS) entry which is preliminary data.</text>
</comment>
<feature type="region of interest" description="Disordered" evidence="1">
    <location>
        <begin position="159"/>
        <end position="183"/>
    </location>
</feature>
<name>A0A5J4NB76_9TREM</name>
<feature type="compositionally biased region" description="Polar residues" evidence="1">
    <location>
        <begin position="698"/>
        <end position="737"/>
    </location>
</feature>
<dbReference type="AlphaFoldDB" id="A0A5J4NB76"/>
<organism evidence="2 3">
    <name type="scientific">Paragonimus westermani</name>
    <dbReference type="NCBI Taxonomy" id="34504"/>
    <lineage>
        <taxon>Eukaryota</taxon>
        <taxon>Metazoa</taxon>
        <taxon>Spiralia</taxon>
        <taxon>Lophotrochozoa</taxon>
        <taxon>Platyhelminthes</taxon>
        <taxon>Trematoda</taxon>
        <taxon>Digenea</taxon>
        <taxon>Plagiorchiida</taxon>
        <taxon>Troglotremata</taxon>
        <taxon>Troglotrematidae</taxon>
        <taxon>Paragonimus</taxon>
    </lineage>
</organism>
<feature type="compositionally biased region" description="Polar residues" evidence="1">
    <location>
        <begin position="605"/>
        <end position="617"/>
    </location>
</feature>
<feature type="region of interest" description="Disordered" evidence="1">
    <location>
        <begin position="329"/>
        <end position="354"/>
    </location>
</feature>
<dbReference type="Proteomes" id="UP000324629">
    <property type="component" value="Unassembled WGS sequence"/>
</dbReference>
<feature type="compositionally biased region" description="Basic residues" evidence="1">
    <location>
        <begin position="454"/>
        <end position="467"/>
    </location>
</feature>